<dbReference type="Pfam" id="PF05023">
    <property type="entry name" value="Phytochelatin"/>
    <property type="match status" value="1"/>
</dbReference>
<dbReference type="InterPro" id="IPR015407">
    <property type="entry name" value="Phytochelatin_synthase_C"/>
</dbReference>
<keyword evidence="2" id="KW-0104">Cadmium</keyword>
<evidence type="ECO:0000256" key="5">
    <source>
        <dbReference type="ARBA" id="ARBA00023315"/>
    </source>
</evidence>
<dbReference type="EMBL" id="JABFUD020000003">
    <property type="protein sequence ID" value="KAI5082145.1"/>
    <property type="molecule type" value="Genomic_DNA"/>
</dbReference>
<dbReference type="InterPro" id="IPR038765">
    <property type="entry name" value="Papain-like_cys_pep_sf"/>
</dbReference>
<evidence type="ECO:0000313" key="8">
    <source>
        <dbReference type="Proteomes" id="UP000886520"/>
    </source>
</evidence>
<accession>A0A9D4V9W1</accession>
<dbReference type="Pfam" id="PF09328">
    <property type="entry name" value="Phytochelatin_C"/>
    <property type="match status" value="1"/>
</dbReference>
<protein>
    <recommendedName>
        <fullName evidence="1">glutathione gamma-glutamylcysteinyltransferase</fullName>
        <ecNumber evidence="1">2.3.2.15</ecNumber>
    </recommendedName>
</protein>
<dbReference type="PANTHER" id="PTHR33447:SF2">
    <property type="entry name" value="GLUTATHIONE GAMMA-GLUTAMYLCYSTEINYLTRANSFERASE"/>
    <property type="match status" value="1"/>
</dbReference>
<dbReference type="GO" id="GO:0046872">
    <property type="term" value="F:metal ion binding"/>
    <property type="evidence" value="ECO:0007669"/>
    <property type="project" value="UniProtKB-KW"/>
</dbReference>
<evidence type="ECO:0000256" key="2">
    <source>
        <dbReference type="ARBA" id="ARBA00022539"/>
    </source>
</evidence>
<keyword evidence="5" id="KW-0012">Acyltransferase</keyword>
<dbReference type="Gene3D" id="3.90.70.30">
    <property type="entry name" value="Phytochelatin synthase, N-terminal domain"/>
    <property type="match status" value="1"/>
</dbReference>
<name>A0A9D4V9W1_ADICA</name>
<evidence type="ECO:0000313" key="7">
    <source>
        <dbReference type="EMBL" id="KAI5082145.1"/>
    </source>
</evidence>
<dbReference type="EC" id="2.3.2.15" evidence="1"/>
<sequence>MAVAGVYKRVLPCPPAVDFSSQEGKVLFTEALSEGCMNGFFKLISTFQTQAEPAYCGLSTLTVVLNALSVDPGRKWKGPWRWFDESMLDCCEPLENVKKYGITFSKVTCLAQCAGASVQAFRANQGSLDIFRSCVETCAFSDDRHLVVSYDRRILKQTGTGHFSPLGGYHRQKDMALILDVARFKYPPHWVPLSLLWEAINTTDEATGKLRGFMIIYKRERPTCFLFTLSCKDERWRAMCKYLLEKIPQLLKSTEFTSVEQVIHTVFGSLPADVASFVKWIVEVKPASDGPVKKVDRDETERILYKGKVLQQLRETRAASLITKWMEKNCVNSTLTESLQTAIWQACCQGAAAFTGTSCMSKITCSSKDVKEANMTSNEGPGEAVVMSSRVLVDGCEQVINALVPKVPSSSDVGRSCHCCLEEDSFHPTTRDLLAVLLLALPMSTWEEIQDPDVHSEICRILSRDELPHELQVEVEHLLEQAILVSKSCSEEI</sequence>
<dbReference type="GO" id="GO:0046938">
    <property type="term" value="P:phytochelatin biosynthetic process"/>
    <property type="evidence" value="ECO:0007669"/>
    <property type="project" value="InterPro"/>
</dbReference>
<evidence type="ECO:0000256" key="3">
    <source>
        <dbReference type="ARBA" id="ARBA00022679"/>
    </source>
</evidence>
<dbReference type="InterPro" id="IPR038156">
    <property type="entry name" value="PCS_N_sf"/>
</dbReference>
<proteinExistence type="predicted"/>
<keyword evidence="4" id="KW-0479">Metal-binding</keyword>
<keyword evidence="3" id="KW-0808">Transferase</keyword>
<organism evidence="7 8">
    <name type="scientific">Adiantum capillus-veneris</name>
    <name type="common">Maidenhair fern</name>
    <dbReference type="NCBI Taxonomy" id="13818"/>
    <lineage>
        <taxon>Eukaryota</taxon>
        <taxon>Viridiplantae</taxon>
        <taxon>Streptophyta</taxon>
        <taxon>Embryophyta</taxon>
        <taxon>Tracheophyta</taxon>
        <taxon>Polypodiopsida</taxon>
        <taxon>Polypodiidae</taxon>
        <taxon>Polypodiales</taxon>
        <taxon>Pteridineae</taxon>
        <taxon>Pteridaceae</taxon>
        <taxon>Vittarioideae</taxon>
        <taxon>Adiantum</taxon>
    </lineage>
</organism>
<reference evidence="7" key="1">
    <citation type="submission" date="2021-01" db="EMBL/GenBank/DDBJ databases">
        <title>Adiantum capillus-veneris genome.</title>
        <authorList>
            <person name="Fang Y."/>
            <person name="Liao Q."/>
        </authorList>
    </citation>
    <scope>NUCLEOTIDE SEQUENCE</scope>
    <source>
        <strain evidence="7">H3</strain>
        <tissue evidence="7">Leaf</tissue>
    </source>
</reference>
<dbReference type="AlphaFoldDB" id="A0A9D4V9W1"/>
<evidence type="ECO:0000256" key="4">
    <source>
        <dbReference type="ARBA" id="ARBA00022723"/>
    </source>
</evidence>
<dbReference type="Proteomes" id="UP000886520">
    <property type="component" value="Chromosome 2"/>
</dbReference>
<evidence type="ECO:0000256" key="1">
    <source>
        <dbReference type="ARBA" id="ARBA00012468"/>
    </source>
</evidence>
<dbReference type="GO" id="GO:0016756">
    <property type="term" value="F:glutathione gamma-glutamylcysteinyltransferase activity"/>
    <property type="evidence" value="ECO:0007669"/>
    <property type="project" value="UniProtKB-EC"/>
</dbReference>
<dbReference type="GO" id="GO:0098849">
    <property type="term" value="P:cellular detoxification of cadmium ion"/>
    <property type="evidence" value="ECO:0007669"/>
    <property type="project" value="TreeGrafter"/>
</dbReference>
<gene>
    <name evidence="7" type="ORF">GOP47_0001888</name>
</gene>
<dbReference type="OrthoDB" id="448954at2759"/>
<dbReference type="PROSITE" id="PS51443">
    <property type="entry name" value="PCS"/>
    <property type="match status" value="1"/>
</dbReference>
<dbReference type="InterPro" id="IPR040409">
    <property type="entry name" value="PCS-like"/>
</dbReference>
<evidence type="ECO:0000259" key="6">
    <source>
        <dbReference type="PROSITE" id="PS51443"/>
    </source>
</evidence>
<dbReference type="GO" id="GO:0010273">
    <property type="term" value="P:detoxification of copper ion"/>
    <property type="evidence" value="ECO:0007669"/>
    <property type="project" value="TreeGrafter"/>
</dbReference>
<keyword evidence="8" id="KW-1185">Reference proteome</keyword>
<comment type="caution">
    <text evidence="7">The sequence shown here is derived from an EMBL/GenBank/DDBJ whole genome shotgun (WGS) entry which is preliminary data.</text>
</comment>
<feature type="domain" description="Peptidase C83" evidence="6">
    <location>
        <begin position="1"/>
        <end position="221"/>
    </location>
</feature>
<dbReference type="SUPFAM" id="SSF54001">
    <property type="entry name" value="Cysteine proteinases"/>
    <property type="match status" value="1"/>
</dbReference>
<dbReference type="FunFam" id="3.90.70.30:FF:000001">
    <property type="entry name" value="Glutathione gamma-glutamylcysteinyltransferase 1"/>
    <property type="match status" value="1"/>
</dbReference>
<dbReference type="PANTHER" id="PTHR33447">
    <property type="entry name" value="GLUTATHIONE GAMMA-GLUTAMYLCYSTEINYLTRANSFERASE"/>
    <property type="match status" value="1"/>
</dbReference>
<dbReference type="InterPro" id="IPR007719">
    <property type="entry name" value="PCS_N"/>
</dbReference>